<organism evidence="2 3">
    <name type="scientific">Kipferlia bialata</name>
    <dbReference type="NCBI Taxonomy" id="797122"/>
    <lineage>
        <taxon>Eukaryota</taxon>
        <taxon>Metamonada</taxon>
        <taxon>Carpediemonas-like organisms</taxon>
        <taxon>Kipferlia</taxon>
    </lineage>
</organism>
<keyword evidence="3" id="KW-1185">Reference proteome</keyword>
<comment type="caution">
    <text evidence="2">The sequence shown here is derived from an EMBL/GenBank/DDBJ whole genome shotgun (WGS) entry which is preliminary data.</text>
</comment>
<dbReference type="Proteomes" id="UP000265618">
    <property type="component" value="Unassembled WGS sequence"/>
</dbReference>
<accession>A0A9K3CT41</accession>
<dbReference type="Pfam" id="PF00754">
    <property type="entry name" value="F5_F8_type_C"/>
    <property type="match status" value="1"/>
</dbReference>
<name>A0A9K3CT41_9EUKA</name>
<protein>
    <recommendedName>
        <fullName evidence="1">F5/8 type C domain-containing protein</fullName>
    </recommendedName>
</protein>
<dbReference type="InterPro" id="IPR008979">
    <property type="entry name" value="Galactose-bd-like_sf"/>
</dbReference>
<proteinExistence type="predicted"/>
<feature type="domain" description="F5/8 type C" evidence="1">
    <location>
        <begin position="159"/>
        <end position="259"/>
    </location>
</feature>
<sequence length="260" mass="28980">MVYPSYPGTSHGSHTNCSTTGLSLGDRLTELCERVDSVPDSLSRPLVGSASSSALRVEGRIVALENYVRSRTDMLFASQMMLGPLDLVAGKYTRTTHSNPQGALEEVQSRYRNIAVIRELVEERTGTVEFSSVCDWKDAADHGHEWALTRRGLTVIECWVASSGRKDGQWAMVSFDAPTAVVGFATAGRPAAPKQHVQHILLEYYDREERTWRGVLQANTDQHSVVAHTLPEPIVTRRVRIVVKCVQDHPAMRFEVYGWQ</sequence>
<evidence type="ECO:0000313" key="3">
    <source>
        <dbReference type="Proteomes" id="UP000265618"/>
    </source>
</evidence>
<dbReference type="InterPro" id="IPR000421">
    <property type="entry name" value="FA58C"/>
</dbReference>
<evidence type="ECO:0000259" key="1">
    <source>
        <dbReference type="PROSITE" id="PS50022"/>
    </source>
</evidence>
<evidence type="ECO:0000313" key="2">
    <source>
        <dbReference type="EMBL" id="GIQ81908.1"/>
    </source>
</evidence>
<dbReference type="SUPFAM" id="SSF49785">
    <property type="entry name" value="Galactose-binding domain-like"/>
    <property type="match status" value="1"/>
</dbReference>
<dbReference type="PANTHER" id="PTHR24543:SF335">
    <property type="entry name" value="EGF-LIKE REPEAT AND DISCOIDIN I-LIKE DOMAIN-CONTAINING PROTEIN 3"/>
    <property type="match status" value="1"/>
</dbReference>
<dbReference type="OrthoDB" id="6071166at2759"/>
<dbReference type="PROSITE" id="PS50022">
    <property type="entry name" value="FA58C_3"/>
    <property type="match status" value="1"/>
</dbReference>
<dbReference type="AlphaFoldDB" id="A0A9K3CT41"/>
<dbReference type="Gene3D" id="2.60.120.260">
    <property type="entry name" value="Galactose-binding domain-like"/>
    <property type="match status" value="1"/>
</dbReference>
<dbReference type="PANTHER" id="PTHR24543">
    <property type="entry name" value="MULTICOPPER OXIDASE-RELATED"/>
    <property type="match status" value="1"/>
</dbReference>
<dbReference type="EMBL" id="BDIP01000531">
    <property type="protein sequence ID" value="GIQ81908.1"/>
    <property type="molecule type" value="Genomic_DNA"/>
</dbReference>
<reference evidence="2 3" key="1">
    <citation type="journal article" date="2018" name="PLoS ONE">
        <title>The draft genome of Kipferlia bialata reveals reductive genome evolution in fornicate parasites.</title>
        <authorList>
            <person name="Tanifuji G."/>
            <person name="Takabayashi S."/>
            <person name="Kume K."/>
            <person name="Takagi M."/>
            <person name="Nakayama T."/>
            <person name="Kamikawa R."/>
            <person name="Inagaki Y."/>
            <person name="Hashimoto T."/>
        </authorList>
    </citation>
    <scope>NUCLEOTIDE SEQUENCE [LARGE SCALE GENOMIC DNA]</scope>
    <source>
        <strain evidence="2">NY0173</strain>
    </source>
</reference>
<gene>
    <name evidence="2" type="ORF">KIPB_002950</name>
</gene>